<name>A0ABN1RV68_9ACTN</name>
<sequence>MAPFAHAHHDEDHDEADQQHQTADNDKDHCSTPCHGRAGRSGLTPKSSVPMIVRGAPGAPLPIPVLDETPGRTD</sequence>
<comment type="caution">
    <text evidence="2">The sequence shown here is derived from an EMBL/GenBank/DDBJ whole genome shotgun (WGS) entry which is preliminary data.</text>
</comment>
<organism evidence="2 3">
    <name type="scientific">Actinocorallia libanotica</name>
    <dbReference type="NCBI Taxonomy" id="46162"/>
    <lineage>
        <taxon>Bacteria</taxon>
        <taxon>Bacillati</taxon>
        <taxon>Actinomycetota</taxon>
        <taxon>Actinomycetes</taxon>
        <taxon>Streptosporangiales</taxon>
        <taxon>Thermomonosporaceae</taxon>
        <taxon>Actinocorallia</taxon>
    </lineage>
</organism>
<dbReference type="Proteomes" id="UP001500665">
    <property type="component" value="Unassembled WGS sequence"/>
</dbReference>
<evidence type="ECO:0000313" key="2">
    <source>
        <dbReference type="EMBL" id="GAA0964679.1"/>
    </source>
</evidence>
<keyword evidence="3" id="KW-1185">Reference proteome</keyword>
<evidence type="ECO:0000313" key="3">
    <source>
        <dbReference type="Proteomes" id="UP001500665"/>
    </source>
</evidence>
<feature type="region of interest" description="Disordered" evidence="1">
    <location>
        <begin position="1"/>
        <end position="74"/>
    </location>
</feature>
<protein>
    <submittedName>
        <fullName evidence="2">Uncharacterized protein</fullName>
    </submittedName>
</protein>
<reference evidence="2 3" key="1">
    <citation type="journal article" date="2019" name="Int. J. Syst. Evol. Microbiol.">
        <title>The Global Catalogue of Microorganisms (GCM) 10K type strain sequencing project: providing services to taxonomists for standard genome sequencing and annotation.</title>
        <authorList>
            <consortium name="The Broad Institute Genomics Platform"/>
            <consortium name="The Broad Institute Genome Sequencing Center for Infectious Disease"/>
            <person name="Wu L."/>
            <person name="Ma J."/>
        </authorList>
    </citation>
    <scope>NUCLEOTIDE SEQUENCE [LARGE SCALE GENOMIC DNA]</scope>
    <source>
        <strain evidence="2 3">JCM 10696</strain>
    </source>
</reference>
<accession>A0ABN1RV68</accession>
<dbReference type="EMBL" id="BAAAHH010000035">
    <property type="protein sequence ID" value="GAA0964679.1"/>
    <property type="molecule type" value="Genomic_DNA"/>
</dbReference>
<evidence type="ECO:0000256" key="1">
    <source>
        <dbReference type="SAM" id="MobiDB-lite"/>
    </source>
</evidence>
<proteinExistence type="predicted"/>
<gene>
    <name evidence="2" type="ORF">GCM10009550_63120</name>
</gene>